<comment type="subcellular location">
    <subcellularLocation>
        <location evidence="1 9">Cell membrane</location>
        <topology evidence="1 9">Multi-pass membrane protein</topology>
    </subcellularLocation>
</comment>
<keyword evidence="8 9" id="KW-0472">Membrane</keyword>
<dbReference type="NCBIfam" id="TIGR01129">
    <property type="entry name" value="secD"/>
    <property type="match status" value="1"/>
</dbReference>
<evidence type="ECO:0000256" key="3">
    <source>
        <dbReference type="ARBA" id="ARBA00022475"/>
    </source>
</evidence>
<dbReference type="InterPro" id="IPR048631">
    <property type="entry name" value="SecD_1st"/>
</dbReference>
<evidence type="ECO:0000256" key="7">
    <source>
        <dbReference type="ARBA" id="ARBA00023010"/>
    </source>
</evidence>
<dbReference type="InterPro" id="IPR001036">
    <property type="entry name" value="Acrflvin-R"/>
</dbReference>
<dbReference type="OrthoDB" id="9805019at2"/>
<name>A0A229NZN6_9BACL</name>
<evidence type="ECO:0000256" key="2">
    <source>
        <dbReference type="ARBA" id="ARBA00022448"/>
    </source>
</evidence>
<dbReference type="GO" id="GO:0065002">
    <property type="term" value="P:intracellular protein transmembrane transport"/>
    <property type="evidence" value="ECO:0007669"/>
    <property type="project" value="UniProtKB-UniRule"/>
</dbReference>
<comment type="subunit">
    <text evidence="9">Forms a complex with SecF. Part of the essential Sec protein translocation apparatus which comprises SecA, SecYEG and auxiliary proteins SecDF. Other proteins may also be involved.</text>
</comment>
<dbReference type="SUPFAM" id="SSF82866">
    <property type="entry name" value="Multidrug efflux transporter AcrB transmembrane domain"/>
    <property type="match status" value="1"/>
</dbReference>
<comment type="caution">
    <text evidence="13">The sequence shown here is derived from an EMBL/GenBank/DDBJ whole genome shotgun (WGS) entry which is preliminary data.</text>
</comment>
<feature type="domain" description="Protein translocase subunit SecDF P1" evidence="11">
    <location>
        <begin position="61"/>
        <end position="118"/>
    </location>
</feature>
<comment type="similarity">
    <text evidence="9">Belongs to the SecD/SecF family. SecD subfamily.</text>
</comment>
<proteinExistence type="inferred from homology"/>
<feature type="transmembrane region" description="Helical" evidence="9">
    <location>
        <begin position="351"/>
        <end position="370"/>
    </location>
</feature>
<keyword evidence="4 9" id="KW-0812">Transmembrane</keyword>
<dbReference type="HAMAP" id="MF_01463_B">
    <property type="entry name" value="SecD_B"/>
    <property type="match status" value="1"/>
</dbReference>
<dbReference type="Pfam" id="PF22599">
    <property type="entry name" value="SecDF_P1_head"/>
    <property type="match status" value="1"/>
</dbReference>
<dbReference type="InterPro" id="IPR005791">
    <property type="entry name" value="SecD"/>
</dbReference>
<evidence type="ECO:0000259" key="11">
    <source>
        <dbReference type="Pfam" id="PF21760"/>
    </source>
</evidence>
<gene>
    <name evidence="9 13" type="primary">secD</name>
    <name evidence="13" type="ORF">CGZ75_01190</name>
</gene>
<feature type="transmembrane region" description="Helical" evidence="9">
    <location>
        <begin position="253"/>
        <end position="271"/>
    </location>
</feature>
<evidence type="ECO:0000256" key="8">
    <source>
        <dbReference type="ARBA" id="ARBA00023136"/>
    </source>
</evidence>
<evidence type="ECO:0000256" key="5">
    <source>
        <dbReference type="ARBA" id="ARBA00022927"/>
    </source>
</evidence>
<dbReference type="PANTHER" id="PTHR30081:SF1">
    <property type="entry name" value="PROTEIN TRANSLOCASE SUBUNIT SECD"/>
    <property type="match status" value="1"/>
</dbReference>
<evidence type="ECO:0000256" key="4">
    <source>
        <dbReference type="ARBA" id="ARBA00022692"/>
    </source>
</evidence>
<sequence>MKRMLAFLLIVVVSLGVIGATSPALFEKSRLGLDLRGGFEILYQATPLYEGGSVTKESLNETAKSLEKRVNQNGASEPEVTTEGSDRIRIRIADMAEDKEAELRETLVKPANLTFRSMRGCADDAGYCKIELTGQDFQENGASVQQDGLNQFVIAIKLKDASKFAEVTREVAKLASTGKNALAIYLDDEQISAPAVSGEIPSSEASITGTFTREEAMELRDTINLGALPLKLEVKYSQSVGATLGKQSLQDTIFAGLIGTVFIVLFMLVFYRIPGLAASVSLIIYTWLLLAAHIALDATLTLPGIAAFILGIGIAVDANIITAERIKEELRNGKSLLSAFRAGSKTSLRTIIDSHVTTIIASLVLFFIGVGSVKGFAITLLLSVLISLISNVLVSRYLLWLMIKSGLFVKPGYYGVKESEIRAL</sequence>
<protein>
    <recommendedName>
        <fullName evidence="9">Protein translocase subunit SecD</fullName>
    </recommendedName>
</protein>
<dbReference type="InterPro" id="IPR048634">
    <property type="entry name" value="SecD_SecF_C"/>
</dbReference>
<evidence type="ECO:0000313" key="14">
    <source>
        <dbReference type="Proteomes" id="UP000215145"/>
    </source>
</evidence>
<dbReference type="GO" id="GO:0006605">
    <property type="term" value="P:protein targeting"/>
    <property type="evidence" value="ECO:0007669"/>
    <property type="project" value="UniProtKB-UniRule"/>
</dbReference>
<dbReference type="Gene3D" id="3.30.70.3220">
    <property type="match status" value="1"/>
</dbReference>
<dbReference type="InterPro" id="IPR055344">
    <property type="entry name" value="SecD_SecF_C_bact"/>
</dbReference>
<feature type="transmembrane region" description="Helical" evidence="9">
    <location>
        <begin position="376"/>
        <end position="399"/>
    </location>
</feature>
<evidence type="ECO:0000256" key="6">
    <source>
        <dbReference type="ARBA" id="ARBA00022989"/>
    </source>
</evidence>
<keyword evidence="3 9" id="KW-1003">Cell membrane</keyword>
<feature type="transmembrane region" description="Helical" evidence="9">
    <location>
        <begin position="302"/>
        <end position="321"/>
    </location>
</feature>
<dbReference type="PANTHER" id="PTHR30081">
    <property type="entry name" value="PROTEIN-EXPORT MEMBRANE PROTEIN SEC"/>
    <property type="match status" value="1"/>
</dbReference>
<reference evidence="13 14" key="1">
    <citation type="submission" date="2017-07" db="EMBL/GenBank/DDBJ databases">
        <title>Paenibacillus herberti R33 genome sequencing and assembly.</title>
        <authorList>
            <person name="Su W."/>
        </authorList>
    </citation>
    <scope>NUCLEOTIDE SEQUENCE [LARGE SCALE GENOMIC DNA]</scope>
    <source>
        <strain evidence="13 14">R33</strain>
    </source>
</reference>
<dbReference type="Proteomes" id="UP000215145">
    <property type="component" value="Unassembled WGS sequence"/>
</dbReference>
<feature type="domain" description="SecDF P1 head subdomain" evidence="12">
    <location>
        <begin position="130"/>
        <end position="229"/>
    </location>
</feature>
<accession>A0A229NZN6</accession>
<dbReference type="Pfam" id="PF21760">
    <property type="entry name" value="SecD_1st"/>
    <property type="match status" value="1"/>
</dbReference>
<organism evidence="13 14">
    <name type="scientific">Paenibacillus herberti</name>
    <dbReference type="NCBI Taxonomy" id="1619309"/>
    <lineage>
        <taxon>Bacteria</taxon>
        <taxon>Bacillati</taxon>
        <taxon>Bacillota</taxon>
        <taxon>Bacilli</taxon>
        <taxon>Bacillales</taxon>
        <taxon>Paenibacillaceae</taxon>
        <taxon>Paenibacillus</taxon>
    </lineage>
</organism>
<dbReference type="InterPro" id="IPR054384">
    <property type="entry name" value="SecDF_P1_head"/>
</dbReference>
<evidence type="ECO:0000256" key="1">
    <source>
        <dbReference type="ARBA" id="ARBA00004651"/>
    </source>
</evidence>
<evidence type="ECO:0000259" key="10">
    <source>
        <dbReference type="Pfam" id="PF02355"/>
    </source>
</evidence>
<keyword evidence="2 9" id="KW-0813">Transport</keyword>
<keyword evidence="6 9" id="KW-1133">Transmembrane helix</keyword>
<dbReference type="PRINTS" id="PR00702">
    <property type="entry name" value="ACRIFLAVINRP"/>
</dbReference>
<comment type="function">
    <text evidence="9">Part of the Sec protein translocase complex. Interacts with the SecYEG preprotein conducting channel. SecDF uses the proton motive force (PMF) to complete protein translocation after the ATP-dependent function of SecA.</text>
</comment>
<dbReference type="EMBL" id="NMUQ01000001">
    <property type="protein sequence ID" value="OXM15392.1"/>
    <property type="molecule type" value="Genomic_DNA"/>
</dbReference>
<evidence type="ECO:0000313" key="13">
    <source>
        <dbReference type="EMBL" id="OXM15392.1"/>
    </source>
</evidence>
<dbReference type="NCBIfam" id="TIGR00916">
    <property type="entry name" value="2A0604s01"/>
    <property type="match status" value="1"/>
</dbReference>
<evidence type="ECO:0000259" key="12">
    <source>
        <dbReference type="Pfam" id="PF22599"/>
    </source>
</evidence>
<keyword evidence="5 9" id="KW-0653">Protein transport</keyword>
<keyword evidence="14" id="KW-1185">Reference proteome</keyword>
<dbReference type="Pfam" id="PF02355">
    <property type="entry name" value="SecD_SecF_C"/>
    <property type="match status" value="1"/>
</dbReference>
<feature type="domain" description="Protein export membrane protein SecD/SecF C-terminal" evidence="10">
    <location>
        <begin position="232"/>
        <end position="403"/>
    </location>
</feature>
<dbReference type="GO" id="GO:0043952">
    <property type="term" value="P:protein transport by the Sec complex"/>
    <property type="evidence" value="ECO:0007669"/>
    <property type="project" value="UniProtKB-UniRule"/>
</dbReference>
<dbReference type="RefSeq" id="WP_089522393.1">
    <property type="nucleotide sequence ID" value="NZ_NMUQ01000001.1"/>
</dbReference>
<dbReference type="AlphaFoldDB" id="A0A229NZN6"/>
<keyword evidence="7 9" id="KW-0811">Translocation</keyword>
<dbReference type="GO" id="GO:0005886">
    <property type="term" value="C:plasma membrane"/>
    <property type="evidence" value="ECO:0007669"/>
    <property type="project" value="UniProtKB-SubCell"/>
</dbReference>
<dbReference type="Gene3D" id="1.20.1640.10">
    <property type="entry name" value="Multidrug efflux transporter AcrB transmembrane domain"/>
    <property type="match status" value="1"/>
</dbReference>
<dbReference type="GO" id="GO:0015450">
    <property type="term" value="F:protein-transporting ATPase activity"/>
    <property type="evidence" value="ECO:0007669"/>
    <property type="project" value="InterPro"/>
</dbReference>
<dbReference type="InterPro" id="IPR022813">
    <property type="entry name" value="SecD/SecF_arch_bac"/>
</dbReference>
<comment type="caution">
    <text evidence="9">Lacks conserved residue(s) required for the propagation of feature annotation.</text>
</comment>
<evidence type="ECO:0000256" key="9">
    <source>
        <dbReference type="HAMAP-Rule" id="MF_01463"/>
    </source>
</evidence>
<feature type="transmembrane region" description="Helical" evidence="9">
    <location>
        <begin position="276"/>
        <end position="296"/>
    </location>
</feature>